<dbReference type="HAMAP" id="MF_00222">
    <property type="entry name" value="Shikimate_DH_AroE"/>
    <property type="match status" value="1"/>
</dbReference>
<dbReference type="SUPFAM" id="SSF53223">
    <property type="entry name" value="Aminoacid dehydrogenase-like, N-terminal domain"/>
    <property type="match status" value="1"/>
</dbReference>
<evidence type="ECO:0000256" key="1">
    <source>
        <dbReference type="ARBA" id="ARBA00004871"/>
    </source>
</evidence>
<dbReference type="InterPro" id="IPR011342">
    <property type="entry name" value="Shikimate_DH"/>
</dbReference>
<dbReference type="Gene3D" id="3.40.50.10860">
    <property type="entry name" value="Leucine Dehydrogenase, chain A, domain 1"/>
    <property type="match status" value="1"/>
</dbReference>
<dbReference type="EC" id="1.1.1.25" evidence="2 8"/>
<evidence type="ECO:0000256" key="4">
    <source>
        <dbReference type="ARBA" id="ARBA00022857"/>
    </source>
</evidence>
<dbReference type="GO" id="GO:0050661">
    <property type="term" value="F:NADP binding"/>
    <property type="evidence" value="ECO:0007669"/>
    <property type="project" value="InterPro"/>
</dbReference>
<keyword evidence="12" id="KW-1185">Reference proteome</keyword>
<name>A0A919S1E7_9CLOT</name>
<evidence type="ECO:0000259" key="10">
    <source>
        <dbReference type="Pfam" id="PF08501"/>
    </source>
</evidence>
<dbReference type="Pfam" id="PF01488">
    <property type="entry name" value="Shikimate_DH"/>
    <property type="match status" value="1"/>
</dbReference>
<feature type="domain" description="Quinate/shikimate 5-dehydrogenase/glutamyl-tRNA reductase" evidence="9">
    <location>
        <begin position="116"/>
        <end position="184"/>
    </location>
</feature>
<evidence type="ECO:0000256" key="5">
    <source>
        <dbReference type="ARBA" id="ARBA00023002"/>
    </source>
</evidence>
<evidence type="ECO:0000313" key="12">
    <source>
        <dbReference type="Proteomes" id="UP000679179"/>
    </source>
</evidence>
<organism evidence="11 12">
    <name type="scientific">Clostridium polyendosporum</name>
    <dbReference type="NCBI Taxonomy" id="69208"/>
    <lineage>
        <taxon>Bacteria</taxon>
        <taxon>Bacillati</taxon>
        <taxon>Bacillota</taxon>
        <taxon>Clostridia</taxon>
        <taxon>Eubacteriales</taxon>
        <taxon>Clostridiaceae</taxon>
        <taxon>Clostridium</taxon>
    </lineage>
</organism>
<dbReference type="GO" id="GO:0008652">
    <property type="term" value="P:amino acid biosynthetic process"/>
    <property type="evidence" value="ECO:0007669"/>
    <property type="project" value="UniProtKB-KW"/>
</dbReference>
<feature type="binding site" evidence="8">
    <location>
        <position position="241"/>
    </location>
    <ligand>
        <name>shikimate</name>
        <dbReference type="ChEBI" id="CHEBI:36208"/>
    </ligand>
</feature>
<dbReference type="CDD" id="cd01065">
    <property type="entry name" value="NAD_bind_Shikimate_DH"/>
    <property type="match status" value="1"/>
</dbReference>
<evidence type="ECO:0000256" key="3">
    <source>
        <dbReference type="ARBA" id="ARBA00022605"/>
    </source>
</evidence>
<dbReference type="GO" id="GO:0009423">
    <property type="term" value="P:chorismate biosynthetic process"/>
    <property type="evidence" value="ECO:0007669"/>
    <property type="project" value="UniProtKB-UniRule"/>
</dbReference>
<sequence>MGNLYGLIGEKLGHSFSPQIHNIILEKLSLKGLYNLFEIKQEDLKQAVEGLKALGAKGVNVTIPYKVPIMQYVDELSHESKKIGAINTIAFNDGILKGYNTDYYGFGASLKYADINISDKTAVILGTGGSSKAVVHYLLDNGIKDIIYVSRDPKKVLEDVRGFNIISYDEIADLRSSDIIINCTPCGMYPKVEQCPINKSLLSKFSTAVDLIYNPETTVFLKEAEELGLKTLNGLYMLVAQAVAAQEIWQNIKIPKVEVEDIYNKIKQIIYR</sequence>
<keyword evidence="3 8" id="KW-0028">Amino-acid biosynthesis</keyword>
<protein>
    <recommendedName>
        <fullName evidence="2 8">Shikimate dehydrogenase (NADP(+))</fullName>
        <shortName evidence="8">SDH</shortName>
        <ecNumber evidence="2 8">1.1.1.25</ecNumber>
    </recommendedName>
</protein>
<keyword evidence="6 8" id="KW-0057">Aromatic amino acid biosynthesis</keyword>
<dbReference type="Pfam" id="PF08501">
    <property type="entry name" value="Shikimate_dh_N"/>
    <property type="match status" value="1"/>
</dbReference>
<comment type="pathway">
    <text evidence="1 8">Metabolic intermediate biosynthesis; chorismate biosynthesis; chorismate from D-erythrose 4-phosphate and phosphoenolpyruvate: step 4/7.</text>
</comment>
<dbReference type="RefSeq" id="WP_212904223.1">
    <property type="nucleotide sequence ID" value="NZ_BOPZ01000018.1"/>
</dbReference>
<dbReference type="NCBIfam" id="TIGR00507">
    <property type="entry name" value="aroE"/>
    <property type="match status" value="1"/>
</dbReference>
<evidence type="ECO:0000256" key="8">
    <source>
        <dbReference type="HAMAP-Rule" id="MF_00222"/>
    </source>
</evidence>
<dbReference type="Gene3D" id="3.40.50.720">
    <property type="entry name" value="NAD(P)-binding Rossmann-like Domain"/>
    <property type="match status" value="1"/>
</dbReference>
<feature type="domain" description="Shikimate dehydrogenase substrate binding N-terminal" evidence="10">
    <location>
        <begin position="7"/>
        <end position="89"/>
    </location>
</feature>
<feature type="binding site" evidence="8">
    <location>
        <position position="234"/>
    </location>
    <ligand>
        <name>NADP(+)</name>
        <dbReference type="ChEBI" id="CHEBI:58349"/>
    </ligand>
</feature>
<proteinExistence type="inferred from homology"/>
<dbReference type="GO" id="GO:0004764">
    <property type="term" value="F:shikimate 3-dehydrogenase (NADP+) activity"/>
    <property type="evidence" value="ECO:0007669"/>
    <property type="project" value="UniProtKB-UniRule"/>
</dbReference>
<dbReference type="SUPFAM" id="SSF51735">
    <property type="entry name" value="NAD(P)-binding Rossmann-fold domains"/>
    <property type="match status" value="1"/>
</dbReference>
<keyword evidence="5 8" id="KW-0560">Oxidoreductase</keyword>
<feature type="binding site" evidence="8">
    <location>
        <position position="87"/>
    </location>
    <ligand>
        <name>shikimate</name>
        <dbReference type="ChEBI" id="CHEBI:36208"/>
    </ligand>
</feature>
<dbReference type="EMBL" id="BOPZ01000018">
    <property type="protein sequence ID" value="GIM29531.1"/>
    <property type="molecule type" value="Genomic_DNA"/>
</dbReference>
<comment type="catalytic activity">
    <reaction evidence="7 8">
        <text>shikimate + NADP(+) = 3-dehydroshikimate + NADPH + H(+)</text>
        <dbReference type="Rhea" id="RHEA:17737"/>
        <dbReference type="ChEBI" id="CHEBI:15378"/>
        <dbReference type="ChEBI" id="CHEBI:16630"/>
        <dbReference type="ChEBI" id="CHEBI:36208"/>
        <dbReference type="ChEBI" id="CHEBI:57783"/>
        <dbReference type="ChEBI" id="CHEBI:58349"/>
        <dbReference type="EC" id="1.1.1.25"/>
    </reaction>
</comment>
<dbReference type="GO" id="GO:0009073">
    <property type="term" value="P:aromatic amino acid family biosynthetic process"/>
    <property type="evidence" value="ECO:0007669"/>
    <property type="project" value="UniProtKB-KW"/>
</dbReference>
<accession>A0A919S1E7</accession>
<evidence type="ECO:0000256" key="6">
    <source>
        <dbReference type="ARBA" id="ARBA00023141"/>
    </source>
</evidence>
<evidence type="ECO:0000256" key="7">
    <source>
        <dbReference type="ARBA" id="ARBA00049442"/>
    </source>
</evidence>
<feature type="binding site" evidence="8">
    <location>
        <position position="211"/>
    </location>
    <ligand>
        <name>NADP(+)</name>
        <dbReference type="ChEBI" id="CHEBI:58349"/>
    </ligand>
</feature>
<comment type="caution">
    <text evidence="11">The sequence shown here is derived from an EMBL/GenBank/DDBJ whole genome shotgun (WGS) entry which is preliminary data.</text>
</comment>
<dbReference type="GO" id="GO:0019632">
    <property type="term" value="P:shikimate metabolic process"/>
    <property type="evidence" value="ECO:0007669"/>
    <property type="project" value="InterPro"/>
</dbReference>
<feature type="binding site" evidence="8">
    <location>
        <position position="213"/>
    </location>
    <ligand>
        <name>shikimate</name>
        <dbReference type="ChEBI" id="CHEBI:36208"/>
    </ligand>
</feature>
<comment type="subunit">
    <text evidence="8">Homodimer.</text>
</comment>
<dbReference type="InterPro" id="IPR006151">
    <property type="entry name" value="Shikm_DH/Glu-tRNA_Rdtase"/>
</dbReference>
<gene>
    <name evidence="8" type="primary">aroE</name>
    <name evidence="11" type="ORF">CPJCM30710_21970</name>
</gene>
<keyword evidence="4 8" id="KW-0521">NADP</keyword>
<dbReference type="PANTHER" id="PTHR21089:SF1">
    <property type="entry name" value="BIFUNCTIONAL 3-DEHYDROQUINATE DEHYDRATASE_SHIKIMATE DEHYDROGENASE, CHLOROPLASTIC"/>
    <property type="match status" value="1"/>
</dbReference>
<evidence type="ECO:0000256" key="2">
    <source>
        <dbReference type="ARBA" id="ARBA00012962"/>
    </source>
</evidence>
<feature type="binding site" evidence="8">
    <location>
        <position position="62"/>
    </location>
    <ligand>
        <name>shikimate</name>
        <dbReference type="ChEBI" id="CHEBI:36208"/>
    </ligand>
</feature>
<dbReference type="AlphaFoldDB" id="A0A919S1E7"/>
<reference evidence="11" key="1">
    <citation type="submission" date="2021-03" db="EMBL/GenBank/DDBJ databases">
        <title>Taxonomic study of Clostridium polyendosporum from meadow-gley soil under rice.</title>
        <authorList>
            <person name="Kobayashi H."/>
            <person name="Tanizawa Y."/>
            <person name="Yagura M."/>
        </authorList>
    </citation>
    <scope>NUCLEOTIDE SEQUENCE</scope>
    <source>
        <strain evidence="11">JCM 30710</strain>
    </source>
</reference>
<feature type="binding site" evidence="8">
    <location>
        <begin position="15"/>
        <end position="17"/>
    </location>
    <ligand>
        <name>shikimate</name>
        <dbReference type="ChEBI" id="CHEBI:36208"/>
    </ligand>
</feature>
<evidence type="ECO:0000313" key="11">
    <source>
        <dbReference type="EMBL" id="GIM29531.1"/>
    </source>
</evidence>
<dbReference type="InterPro" id="IPR046346">
    <property type="entry name" value="Aminoacid_DH-like_N_sf"/>
</dbReference>
<dbReference type="PANTHER" id="PTHR21089">
    <property type="entry name" value="SHIKIMATE DEHYDROGENASE"/>
    <property type="match status" value="1"/>
</dbReference>
<dbReference type="InterPro" id="IPR022893">
    <property type="entry name" value="Shikimate_DH_fam"/>
</dbReference>
<comment type="function">
    <text evidence="8">Involved in the biosynthesis of the chorismate, which leads to the biosynthesis of aromatic amino acids. Catalyzes the reversible NADPH linked reduction of 3-dehydroshikimate (DHSA) to yield shikimate (SA).</text>
</comment>
<dbReference type="Proteomes" id="UP000679179">
    <property type="component" value="Unassembled WGS sequence"/>
</dbReference>
<feature type="binding site" evidence="8">
    <location>
        <position position="102"/>
    </location>
    <ligand>
        <name>shikimate</name>
        <dbReference type="ChEBI" id="CHEBI:36208"/>
    </ligand>
</feature>
<dbReference type="InterPro" id="IPR013708">
    <property type="entry name" value="Shikimate_DH-bd_N"/>
</dbReference>
<feature type="active site" description="Proton acceptor" evidence="8">
    <location>
        <position position="66"/>
    </location>
</feature>
<dbReference type="InterPro" id="IPR036291">
    <property type="entry name" value="NAD(P)-bd_dom_sf"/>
</dbReference>
<comment type="similarity">
    <text evidence="8">Belongs to the shikimate dehydrogenase family.</text>
</comment>
<comment type="caution">
    <text evidence="8">Lacks conserved residue(s) required for the propagation of feature annotation.</text>
</comment>
<evidence type="ECO:0000259" key="9">
    <source>
        <dbReference type="Pfam" id="PF01488"/>
    </source>
</evidence>
<dbReference type="GO" id="GO:0005829">
    <property type="term" value="C:cytosol"/>
    <property type="evidence" value="ECO:0007669"/>
    <property type="project" value="TreeGrafter"/>
</dbReference>